<feature type="coiled-coil region" evidence="3">
    <location>
        <begin position="176"/>
        <end position="210"/>
    </location>
</feature>
<dbReference type="RefSeq" id="WP_054405236.1">
    <property type="nucleotide sequence ID" value="NZ_LIUT01000008.1"/>
</dbReference>
<gene>
    <name evidence="6" type="ORF">AM231_25865</name>
</gene>
<dbReference type="OrthoDB" id="242546at2"/>
<evidence type="ECO:0000313" key="6">
    <source>
        <dbReference type="EMBL" id="KOR76073.1"/>
    </source>
</evidence>
<feature type="transmembrane region" description="Helical" evidence="4">
    <location>
        <begin position="113"/>
        <end position="132"/>
    </location>
</feature>
<feature type="transmembrane region" description="Helical" evidence="4">
    <location>
        <begin position="43"/>
        <end position="61"/>
    </location>
</feature>
<protein>
    <recommendedName>
        <fullName evidence="5">Methyl-accepting transducer domain-containing protein</fullName>
    </recommendedName>
</protein>
<keyword evidence="3" id="KW-0175">Coiled coil</keyword>
<name>A0A0M1N1N9_9BACL</name>
<comment type="caution">
    <text evidence="6">The sequence shown here is derived from an EMBL/GenBank/DDBJ whole genome shotgun (WGS) entry which is preliminary data.</text>
</comment>
<dbReference type="Proteomes" id="UP000036932">
    <property type="component" value="Unassembled WGS sequence"/>
</dbReference>
<sequence length="492" mass="54594">MNAIEQLKHKDMQSKNKLMLIMYTSFTLLGLVSILLVSHTGFMFYGSLAQIILYPVVYFILKSVHKEQWFAYILVIGVHLYNFATVGVVGGSLSMIVFAMFFAVFAAAQFKRVLFWIGYGLGFISIILNSQFATDTYAYVKDELGLLIMMYAFFGLLLALLIHLNQKQFKNLQDYADRSEADARAKQEQKALLESELLTLADNISKINERSQSNLNSQTEMKTAIVELSSGSQAQSSQITSIAEKAHDNLNAIHAMTSISQELIHDSVTSSNLAEEGQNKARDLAHQMDHLHSIIATLQENFTTLSAKIEETNQFAHDIKDITEQTNLLALNASIEAARAGEAGRGFSVVAGEIRKLADQTNKATVKITDNLNEVNMYNAEAQNNMQSSSLSLQQSVDSTHEVNSTFIQLDEILKRLSKQFKEFEGLSGEVGENSKHVEFSTNEFAAIIEQASASLQQVSASIETMTEDNQQIASYILETAASADNIKKTMV</sequence>
<reference evidence="7" key="1">
    <citation type="submission" date="2015-08" db="EMBL/GenBank/DDBJ databases">
        <title>Genome sequencing project for genomic taxonomy and phylogenomics of Bacillus-like bacteria.</title>
        <authorList>
            <person name="Liu B."/>
            <person name="Wang J."/>
            <person name="Zhu Y."/>
            <person name="Liu G."/>
            <person name="Chen Q."/>
            <person name="Chen Z."/>
            <person name="Lan J."/>
            <person name="Che J."/>
            <person name="Ge C."/>
            <person name="Shi H."/>
            <person name="Pan Z."/>
            <person name="Liu X."/>
        </authorList>
    </citation>
    <scope>NUCLEOTIDE SEQUENCE [LARGE SCALE GENOMIC DNA]</scope>
    <source>
        <strain evidence="7">FJAT-22460</strain>
    </source>
</reference>
<evidence type="ECO:0000313" key="7">
    <source>
        <dbReference type="Proteomes" id="UP000036932"/>
    </source>
</evidence>
<keyword evidence="1 2" id="KW-0807">Transducer</keyword>
<keyword evidence="4" id="KW-0472">Membrane</keyword>
<evidence type="ECO:0000259" key="5">
    <source>
        <dbReference type="PROSITE" id="PS50111"/>
    </source>
</evidence>
<feature type="transmembrane region" description="Helical" evidence="4">
    <location>
        <begin position="20"/>
        <end position="37"/>
    </location>
</feature>
<feature type="transmembrane region" description="Helical" evidence="4">
    <location>
        <begin position="144"/>
        <end position="164"/>
    </location>
</feature>
<evidence type="ECO:0000256" key="3">
    <source>
        <dbReference type="SAM" id="Coils"/>
    </source>
</evidence>
<evidence type="ECO:0000256" key="1">
    <source>
        <dbReference type="ARBA" id="ARBA00023224"/>
    </source>
</evidence>
<dbReference type="GO" id="GO:0016020">
    <property type="term" value="C:membrane"/>
    <property type="evidence" value="ECO:0007669"/>
    <property type="project" value="InterPro"/>
</dbReference>
<dbReference type="PANTHER" id="PTHR32089">
    <property type="entry name" value="METHYL-ACCEPTING CHEMOTAXIS PROTEIN MCPB"/>
    <property type="match status" value="1"/>
</dbReference>
<feature type="domain" description="Methyl-accepting transducer" evidence="5">
    <location>
        <begin position="210"/>
        <end position="460"/>
    </location>
</feature>
<proteinExistence type="predicted"/>
<dbReference type="GO" id="GO:0007165">
    <property type="term" value="P:signal transduction"/>
    <property type="evidence" value="ECO:0007669"/>
    <property type="project" value="UniProtKB-KW"/>
</dbReference>
<accession>A0A0M1N1N9</accession>
<keyword evidence="4" id="KW-0812">Transmembrane</keyword>
<keyword evidence="7" id="KW-1185">Reference proteome</keyword>
<dbReference type="EMBL" id="LIUT01000008">
    <property type="protein sequence ID" value="KOR76073.1"/>
    <property type="molecule type" value="Genomic_DNA"/>
</dbReference>
<dbReference type="SMART" id="SM00283">
    <property type="entry name" value="MA"/>
    <property type="match status" value="1"/>
</dbReference>
<dbReference type="Pfam" id="PF00015">
    <property type="entry name" value="MCPsignal"/>
    <property type="match status" value="1"/>
</dbReference>
<keyword evidence="4" id="KW-1133">Transmembrane helix</keyword>
<feature type="transmembrane region" description="Helical" evidence="4">
    <location>
        <begin position="90"/>
        <end position="108"/>
    </location>
</feature>
<dbReference type="PATRIC" id="fig|1705565.3.peg.1374"/>
<dbReference type="PROSITE" id="PS50111">
    <property type="entry name" value="CHEMOTAXIS_TRANSDUC_2"/>
    <property type="match status" value="1"/>
</dbReference>
<dbReference type="SUPFAM" id="SSF58104">
    <property type="entry name" value="Methyl-accepting chemotaxis protein (MCP) signaling domain"/>
    <property type="match status" value="1"/>
</dbReference>
<dbReference type="AlphaFoldDB" id="A0A0M1N1N9"/>
<evidence type="ECO:0000256" key="4">
    <source>
        <dbReference type="SAM" id="Phobius"/>
    </source>
</evidence>
<dbReference type="PANTHER" id="PTHR32089:SF112">
    <property type="entry name" value="LYSOZYME-LIKE PROTEIN-RELATED"/>
    <property type="match status" value="1"/>
</dbReference>
<evidence type="ECO:0000256" key="2">
    <source>
        <dbReference type="PROSITE-ProRule" id="PRU00284"/>
    </source>
</evidence>
<dbReference type="Gene3D" id="1.10.287.950">
    <property type="entry name" value="Methyl-accepting chemotaxis protein"/>
    <property type="match status" value="1"/>
</dbReference>
<organism evidence="6 7">
    <name type="scientific">Paenibacillus solani</name>
    <dbReference type="NCBI Taxonomy" id="1705565"/>
    <lineage>
        <taxon>Bacteria</taxon>
        <taxon>Bacillati</taxon>
        <taxon>Bacillota</taxon>
        <taxon>Bacilli</taxon>
        <taxon>Bacillales</taxon>
        <taxon>Paenibacillaceae</taxon>
        <taxon>Paenibacillus</taxon>
    </lineage>
</organism>
<dbReference type="InterPro" id="IPR004089">
    <property type="entry name" value="MCPsignal_dom"/>
</dbReference>